<feature type="domain" description="Histidine kinase" evidence="10">
    <location>
        <begin position="375"/>
        <end position="568"/>
    </location>
</feature>
<evidence type="ECO:0000256" key="3">
    <source>
        <dbReference type="ARBA" id="ARBA00022553"/>
    </source>
</evidence>
<comment type="catalytic activity">
    <reaction evidence="1">
        <text>ATP + protein L-histidine = ADP + protein N-phospho-L-histidine.</text>
        <dbReference type="EC" id="2.7.13.3"/>
    </reaction>
</comment>
<dbReference type="Pfam" id="PF07730">
    <property type="entry name" value="HisKA_3"/>
    <property type="match status" value="1"/>
</dbReference>
<dbReference type="SMART" id="SM00387">
    <property type="entry name" value="HATPase_c"/>
    <property type="match status" value="1"/>
</dbReference>
<name>D5CUK9_SIDLE</name>
<evidence type="ECO:0000313" key="11">
    <source>
        <dbReference type="EMBL" id="ADE12396.1"/>
    </source>
</evidence>
<feature type="transmembrane region" description="Helical" evidence="9">
    <location>
        <begin position="317"/>
        <end position="341"/>
    </location>
</feature>
<dbReference type="PANTHER" id="PTHR24421:SF10">
    <property type="entry name" value="NITRATE_NITRITE SENSOR PROTEIN NARQ"/>
    <property type="match status" value="1"/>
</dbReference>
<evidence type="ECO:0000259" key="10">
    <source>
        <dbReference type="PROSITE" id="PS50109"/>
    </source>
</evidence>
<keyword evidence="12" id="KW-1185">Reference proteome</keyword>
<dbReference type="PROSITE" id="PS50109">
    <property type="entry name" value="HIS_KIN"/>
    <property type="match status" value="1"/>
</dbReference>
<dbReference type="HOGENOM" id="CLU_479728_0_0_4"/>
<dbReference type="KEGG" id="slt:Slit_2168"/>
<keyword evidence="9" id="KW-1133">Transmembrane helix</keyword>
<dbReference type="CDD" id="cd16917">
    <property type="entry name" value="HATPase_UhpB-NarQ-NarX-like"/>
    <property type="match status" value="1"/>
</dbReference>
<protein>
    <recommendedName>
        <fullName evidence="2">histidine kinase</fullName>
        <ecNumber evidence="2">2.7.13.3</ecNumber>
    </recommendedName>
</protein>
<proteinExistence type="predicted"/>
<dbReference type="Gene3D" id="3.30.450.20">
    <property type="entry name" value="PAS domain"/>
    <property type="match status" value="1"/>
</dbReference>
<evidence type="ECO:0000256" key="9">
    <source>
        <dbReference type="SAM" id="Phobius"/>
    </source>
</evidence>
<keyword evidence="9" id="KW-0812">Transmembrane</keyword>
<dbReference type="GO" id="GO:0000155">
    <property type="term" value="F:phosphorelay sensor kinase activity"/>
    <property type="evidence" value="ECO:0007669"/>
    <property type="project" value="InterPro"/>
</dbReference>
<dbReference type="RefSeq" id="WP_013030294.1">
    <property type="nucleotide sequence ID" value="NC_013959.1"/>
</dbReference>
<dbReference type="InterPro" id="IPR036890">
    <property type="entry name" value="HATPase_C_sf"/>
</dbReference>
<evidence type="ECO:0000256" key="2">
    <source>
        <dbReference type="ARBA" id="ARBA00012438"/>
    </source>
</evidence>
<dbReference type="OrthoDB" id="9813412at2"/>
<keyword evidence="9" id="KW-0472">Membrane</keyword>
<dbReference type="Gene3D" id="1.20.5.1930">
    <property type="match status" value="1"/>
</dbReference>
<keyword evidence="8" id="KW-0902">Two-component regulatory system</keyword>
<dbReference type="InterPro" id="IPR011712">
    <property type="entry name" value="Sig_transdc_His_kin_sub3_dim/P"/>
</dbReference>
<dbReference type="InterPro" id="IPR003594">
    <property type="entry name" value="HATPase_dom"/>
</dbReference>
<dbReference type="EMBL" id="CP001965">
    <property type="protein sequence ID" value="ADE12396.1"/>
    <property type="molecule type" value="Genomic_DNA"/>
</dbReference>
<evidence type="ECO:0000256" key="4">
    <source>
        <dbReference type="ARBA" id="ARBA00022679"/>
    </source>
</evidence>
<evidence type="ECO:0000256" key="6">
    <source>
        <dbReference type="ARBA" id="ARBA00022777"/>
    </source>
</evidence>
<dbReference type="InterPro" id="IPR005467">
    <property type="entry name" value="His_kinase_dom"/>
</dbReference>
<dbReference type="EC" id="2.7.13.3" evidence="2"/>
<dbReference type="GO" id="GO:0016020">
    <property type="term" value="C:membrane"/>
    <property type="evidence" value="ECO:0007669"/>
    <property type="project" value="InterPro"/>
</dbReference>
<dbReference type="Gene3D" id="3.30.565.10">
    <property type="entry name" value="Histidine kinase-like ATPase, C-terminal domain"/>
    <property type="match status" value="1"/>
</dbReference>
<dbReference type="InterPro" id="IPR050482">
    <property type="entry name" value="Sensor_HK_TwoCompSys"/>
</dbReference>
<dbReference type="SUPFAM" id="SSF55874">
    <property type="entry name" value="ATPase domain of HSP90 chaperone/DNA topoisomerase II/histidine kinase"/>
    <property type="match status" value="1"/>
</dbReference>
<evidence type="ECO:0000313" key="12">
    <source>
        <dbReference type="Proteomes" id="UP000001625"/>
    </source>
</evidence>
<dbReference type="GO" id="GO:0005524">
    <property type="term" value="F:ATP binding"/>
    <property type="evidence" value="ECO:0007669"/>
    <property type="project" value="UniProtKB-KW"/>
</dbReference>
<keyword evidence="7" id="KW-0067">ATP-binding</keyword>
<dbReference type="AlphaFoldDB" id="D5CUK9"/>
<evidence type="ECO:0000256" key="8">
    <source>
        <dbReference type="ARBA" id="ARBA00023012"/>
    </source>
</evidence>
<keyword evidence="6 11" id="KW-0418">Kinase</keyword>
<dbReference type="eggNOG" id="COG4585">
    <property type="taxonomic scope" value="Bacteria"/>
</dbReference>
<accession>D5CUK9</accession>
<keyword evidence="3" id="KW-0597">Phosphoprotein</keyword>
<evidence type="ECO:0000256" key="1">
    <source>
        <dbReference type="ARBA" id="ARBA00000085"/>
    </source>
</evidence>
<dbReference type="Pfam" id="PF02518">
    <property type="entry name" value="HATPase_c"/>
    <property type="match status" value="1"/>
</dbReference>
<evidence type="ECO:0000256" key="7">
    <source>
        <dbReference type="ARBA" id="ARBA00022840"/>
    </source>
</evidence>
<sequence>MKYSRTQIVLAAIVLIAAWSLSAWFIADQYYLAQVKIALDQKTKISRDIAVDLSDSIQRNLSFIAGVPDLLAQSERVKKTVSRFGTNSTPSSLPLEVRKRRWTNDPMLRSLSLYLHQVQGNLHVDLIYMVDAAGDCIVAGNIDTPGSSIGTNFAERDFVHANRNGDRGMQYAVGKTTHIPGLFFASPIFIEGRYMGSVVAKNDVPNLTSMIKQVSAFVTDANGVIILANEKSREMSVLPGAPIEGLSAKEKFDRYRRNDFPVLRIEPWEDSRFASLSRVQDDIDPHIILSKVIPEYGIKIHVDTDIAEFHILNRDKLWFAVLLGMAGSILILIASGTYLYVDSLKTAEIALKRASIAERRIINVTEETQERIGRELHDDLGQQLTGTAFRAELLSQDLKKQGNPEYQEAAKITTMINEAIDKTRNLAQGLYPVELKGAGLHAMLAQIAANVVSIYHIECELIGEAESSISNQHVLINLFRITQEAVNNAIKHSGATRITLRMAETPQRMELEIADNGCGISKRAAADSNKGLGMHTMYYRASLLGAAFHIAERPEGGTSVTVVLPMRR</sequence>
<organism evidence="11 12">
    <name type="scientific">Sideroxydans lithotrophicus (strain ES-1)</name>
    <dbReference type="NCBI Taxonomy" id="580332"/>
    <lineage>
        <taxon>Bacteria</taxon>
        <taxon>Pseudomonadati</taxon>
        <taxon>Pseudomonadota</taxon>
        <taxon>Betaproteobacteria</taxon>
        <taxon>Nitrosomonadales</taxon>
        <taxon>Gallionellaceae</taxon>
        <taxon>Sideroxydans</taxon>
    </lineage>
</organism>
<dbReference type="PANTHER" id="PTHR24421">
    <property type="entry name" value="NITRATE/NITRITE SENSOR PROTEIN NARX-RELATED"/>
    <property type="match status" value="1"/>
</dbReference>
<gene>
    <name evidence="11" type="ordered locus">Slit_2168</name>
</gene>
<dbReference type="STRING" id="580332.Slit_2168"/>
<dbReference type="GO" id="GO:0046983">
    <property type="term" value="F:protein dimerization activity"/>
    <property type="evidence" value="ECO:0007669"/>
    <property type="project" value="InterPro"/>
</dbReference>
<evidence type="ECO:0000256" key="5">
    <source>
        <dbReference type="ARBA" id="ARBA00022741"/>
    </source>
</evidence>
<keyword evidence="4 11" id="KW-0808">Transferase</keyword>
<reference evidence="11 12" key="1">
    <citation type="submission" date="2010-03" db="EMBL/GenBank/DDBJ databases">
        <title>Complete sequence of Sideroxydans lithotrophicus ES-1.</title>
        <authorList>
            <consortium name="US DOE Joint Genome Institute"/>
            <person name="Lucas S."/>
            <person name="Copeland A."/>
            <person name="Lapidus A."/>
            <person name="Cheng J.-F."/>
            <person name="Bruce D."/>
            <person name="Goodwin L."/>
            <person name="Pitluck S."/>
            <person name="Munk A.C."/>
            <person name="Detter J.C."/>
            <person name="Han C."/>
            <person name="Tapia R."/>
            <person name="Larimer F."/>
            <person name="Land M."/>
            <person name="Hauser L."/>
            <person name="Kyrpides N."/>
            <person name="Ivanova N."/>
            <person name="Emerson D."/>
            <person name="Woyke T."/>
        </authorList>
    </citation>
    <scope>NUCLEOTIDE SEQUENCE [LARGE SCALE GENOMIC DNA]</scope>
    <source>
        <strain evidence="11 12">ES-1</strain>
    </source>
</reference>
<keyword evidence="5" id="KW-0547">Nucleotide-binding</keyword>
<dbReference type="Proteomes" id="UP000001625">
    <property type="component" value="Chromosome"/>
</dbReference>